<evidence type="ECO:0000256" key="1">
    <source>
        <dbReference type="ARBA" id="ARBA00000427"/>
    </source>
</evidence>
<proteinExistence type="inferred from homology"/>
<reference evidence="7" key="1">
    <citation type="submission" date="2025-08" db="UniProtKB">
        <authorList>
            <consortium name="Ensembl"/>
        </authorList>
    </citation>
    <scope>IDENTIFICATION</scope>
</reference>
<name>S4RY94_PETMA</name>
<dbReference type="InterPro" id="IPR026856">
    <property type="entry name" value="Sialidase_fam"/>
</dbReference>
<dbReference type="Pfam" id="PF13088">
    <property type="entry name" value="BNR_2"/>
    <property type="match status" value="1"/>
</dbReference>
<dbReference type="GeneTree" id="ENSGT00950000182944"/>
<dbReference type="PANTHER" id="PTHR10628:SF30">
    <property type="entry name" value="EXO-ALPHA-SIALIDASE"/>
    <property type="match status" value="1"/>
</dbReference>
<dbReference type="PANTHER" id="PTHR10628">
    <property type="entry name" value="SIALIDASE"/>
    <property type="match status" value="1"/>
</dbReference>
<keyword evidence="4" id="KW-0442">Lipid degradation</keyword>
<dbReference type="AlphaFoldDB" id="S4RY94"/>
<dbReference type="Ensembl" id="ENSPMAT00000010230.1">
    <property type="protein sequence ID" value="ENSPMAP00000010185.1"/>
    <property type="gene ID" value="ENSPMAG00000009262.1"/>
</dbReference>
<reference evidence="7" key="2">
    <citation type="submission" date="2025-09" db="UniProtKB">
        <authorList>
            <consortium name="Ensembl"/>
        </authorList>
    </citation>
    <scope>IDENTIFICATION</scope>
</reference>
<comment type="similarity">
    <text evidence="2">Belongs to the glycosyl hydrolase 33 family.</text>
</comment>
<evidence type="ECO:0000256" key="2">
    <source>
        <dbReference type="ARBA" id="ARBA00009348"/>
    </source>
</evidence>
<evidence type="ECO:0000256" key="3">
    <source>
        <dbReference type="ARBA" id="ARBA00012733"/>
    </source>
</evidence>
<sequence>GLTYRIPALLYLPQDRAALAFAERRSSPLDEHAEHLVVRRVILMMQIENAGKIQELTLATMPGHRTMNPCPRARGGLFLFFITVPTGLSEGEQLTSGENAARLAYVCSTDRGVTWGAAVDPTDAVLGPRVGRWATFALGPGHGLHLPASSGSRTKLGRILIPAYAYFKRDVHKNDSQSRSFSIYSDDAGVTWKVGDAVGGALHTCECQVAKVSDEAGQPVVICSRTLGHEFRAQAVSDDLGRSFREGTVVPRLVEDCNGCHGSIIGFLPELQGDTTPKHWLLYSHPSKPKKRLDLGVYLNRSPLSPENWSDPWVIFRGPSGYSDLAVLGKTEGGGLWFGCLYECGEKYSWDKINLAMFPLSHVERHTSHPCELATLRPCSIRDS</sequence>
<dbReference type="SUPFAM" id="SSF50939">
    <property type="entry name" value="Sialidases"/>
    <property type="match status" value="1"/>
</dbReference>
<evidence type="ECO:0000256" key="5">
    <source>
        <dbReference type="ARBA" id="ARBA00023295"/>
    </source>
</evidence>
<dbReference type="GO" id="GO:0005737">
    <property type="term" value="C:cytoplasm"/>
    <property type="evidence" value="ECO:0007669"/>
    <property type="project" value="TreeGrafter"/>
</dbReference>
<dbReference type="EC" id="3.2.1.18" evidence="3"/>
<dbReference type="InterPro" id="IPR036278">
    <property type="entry name" value="Sialidase_sf"/>
</dbReference>
<keyword evidence="5" id="KW-0378">Hydrolase</keyword>
<feature type="domain" description="Sialidase" evidence="6">
    <location>
        <begin position="59"/>
        <end position="328"/>
    </location>
</feature>
<dbReference type="Gene3D" id="2.120.10.10">
    <property type="match status" value="1"/>
</dbReference>
<keyword evidence="4" id="KW-0443">Lipid metabolism</keyword>
<dbReference type="OMA" id="GHTWVRG"/>
<organism evidence="7">
    <name type="scientific">Petromyzon marinus</name>
    <name type="common">Sea lamprey</name>
    <dbReference type="NCBI Taxonomy" id="7757"/>
    <lineage>
        <taxon>Eukaryota</taxon>
        <taxon>Metazoa</taxon>
        <taxon>Chordata</taxon>
        <taxon>Craniata</taxon>
        <taxon>Vertebrata</taxon>
        <taxon>Cyclostomata</taxon>
        <taxon>Hyperoartia</taxon>
        <taxon>Petromyzontiformes</taxon>
        <taxon>Petromyzontidae</taxon>
        <taxon>Petromyzon</taxon>
    </lineage>
</organism>
<accession>S4RY94</accession>
<evidence type="ECO:0000259" key="6">
    <source>
        <dbReference type="Pfam" id="PF13088"/>
    </source>
</evidence>
<dbReference type="InterPro" id="IPR011040">
    <property type="entry name" value="Sialidase"/>
</dbReference>
<dbReference type="GO" id="GO:0006689">
    <property type="term" value="P:ganglioside catabolic process"/>
    <property type="evidence" value="ECO:0007669"/>
    <property type="project" value="TreeGrafter"/>
</dbReference>
<evidence type="ECO:0000256" key="4">
    <source>
        <dbReference type="ARBA" id="ARBA00022963"/>
    </source>
</evidence>
<dbReference type="GO" id="GO:0004308">
    <property type="term" value="F:exo-alpha-sialidase activity"/>
    <property type="evidence" value="ECO:0007669"/>
    <property type="project" value="UniProtKB-EC"/>
</dbReference>
<protein>
    <recommendedName>
        <fullName evidence="3">exo-alpha-sialidase</fullName>
        <ecNumber evidence="3">3.2.1.18</ecNumber>
    </recommendedName>
</protein>
<evidence type="ECO:0000313" key="7">
    <source>
        <dbReference type="Ensembl" id="ENSPMAP00000010185.1"/>
    </source>
</evidence>
<dbReference type="GO" id="GO:0009313">
    <property type="term" value="P:oligosaccharide catabolic process"/>
    <property type="evidence" value="ECO:0007669"/>
    <property type="project" value="TreeGrafter"/>
</dbReference>
<dbReference type="CDD" id="cd15482">
    <property type="entry name" value="Sialidase_non-viral"/>
    <property type="match status" value="1"/>
</dbReference>
<dbReference type="HOGENOM" id="CLU_024620_2_1_1"/>
<dbReference type="STRING" id="7757.ENSPMAP00000010185"/>
<keyword evidence="5" id="KW-0326">Glycosidase</keyword>
<comment type="catalytic activity">
    <reaction evidence="1">
        <text>Hydrolysis of alpha-(2-&gt;3)-, alpha-(2-&gt;6)-, alpha-(2-&gt;8)- glycosidic linkages of terminal sialic acid residues in oligosaccharides, glycoproteins, glycolipids, colominic acid and synthetic substrates.</text>
        <dbReference type="EC" id="3.2.1.18"/>
    </reaction>
</comment>
<dbReference type="GO" id="GO:0016020">
    <property type="term" value="C:membrane"/>
    <property type="evidence" value="ECO:0007669"/>
    <property type="project" value="TreeGrafter"/>
</dbReference>